<protein>
    <submittedName>
        <fullName evidence="3">Uncharacterized protein LOC105905183</fullName>
    </submittedName>
</protein>
<evidence type="ECO:0000313" key="2">
    <source>
        <dbReference type="Proteomes" id="UP000515152"/>
    </source>
</evidence>
<dbReference type="OrthoDB" id="9946561at2759"/>
<accession>A0A6P8GL71</accession>
<sequence>MTDQAKNVIADLSSSVVACGDSQMVSKDDLNEDDHDLLPNSSNPQFKILHLGERDLQFGEVQHLETSVWSVESLMPYVPNTEWLIQNGLMTPKKSQEVPLSPVIEDPMSPTQTADFYSLQERQAIIGVEPDSHDSMTSLESLPTYLPSASWLADFGNVYLYHKFQPNVRQQLSIYGNLPLDEPSQDVKGGQPVSQSSGAPPSRRREESSGHKRRTGAPSDVSDHESQAMSSQGGGHLSPHQGHCVCNHSLTKRSAAPSSPTPSMKRHKLPHPQRDAAKSSSFPSCKCVPGRAKSPIKGSGSDVPGRLNEEDDTTEGETSENSIFSLTGSKRANGGQKRASESRKTHHLSRHSEKCPGAQRPKLREQNCSCDEPKSTHSFSGPRDGNGHNQHNAFGWRRGEVDSVMAGTERHRVAQKGCVQKYQAERTWRGPLTHDSAPTKGATNQKKPYSPSQGNHRTTRC</sequence>
<proteinExistence type="predicted"/>
<name>A0A6P8GL71_CLUHA</name>
<dbReference type="KEGG" id="char:105905183"/>
<dbReference type="AlphaFoldDB" id="A0A6P8GL71"/>
<feature type="region of interest" description="Disordered" evidence="1">
    <location>
        <begin position="424"/>
        <end position="461"/>
    </location>
</feature>
<gene>
    <name evidence="3" type="primary">LOC105905183</name>
</gene>
<feature type="region of interest" description="Disordered" evidence="1">
    <location>
        <begin position="179"/>
        <end position="394"/>
    </location>
</feature>
<evidence type="ECO:0000256" key="1">
    <source>
        <dbReference type="SAM" id="MobiDB-lite"/>
    </source>
</evidence>
<dbReference type="RefSeq" id="XP_031439849.1">
    <property type="nucleotide sequence ID" value="XM_031583989.1"/>
</dbReference>
<feature type="compositionally biased region" description="Acidic residues" evidence="1">
    <location>
        <begin position="309"/>
        <end position="318"/>
    </location>
</feature>
<evidence type="ECO:0000313" key="3">
    <source>
        <dbReference type="RefSeq" id="XP_031439849.1"/>
    </source>
</evidence>
<reference evidence="3" key="1">
    <citation type="submission" date="2025-08" db="UniProtKB">
        <authorList>
            <consortium name="RefSeq"/>
        </authorList>
    </citation>
    <scope>IDENTIFICATION</scope>
</reference>
<feature type="compositionally biased region" description="Polar residues" evidence="1">
    <location>
        <begin position="441"/>
        <end position="461"/>
    </location>
</feature>
<organism evidence="2 3">
    <name type="scientific">Clupea harengus</name>
    <name type="common">Atlantic herring</name>
    <dbReference type="NCBI Taxonomy" id="7950"/>
    <lineage>
        <taxon>Eukaryota</taxon>
        <taxon>Metazoa</taxon>
        <taxon>Chordata</taxon>
        <taxon>Craniata</taxon>
        <taxon>Vertebrata</taxon>
        <taxon>Euteleostomi</taxon>
        <taxon>Actinopterygii</taxon>
        <taxon>Neopterygii</taxon>
        <taxon>Teleostei</taxon>
        <taxon>Clupei</taxon>
        <taxon>Clupeiformes</taxon>
        <taxon>Clupeoidei</taxon>
        <taxon>Clupeidae</taxon>
        <taxon>Clupea</taxon>
    </lineage>
</organism>
<dbReference type="Proteomes" id="UP000515152">
    <property type="component" value="Chromosome 17"/>
</dbReference>
<keyword evidence="2" id="KW-1185">Reference proteome</keyword>
<dbReference type="GeneID" id="105905183"/>